<reference evidence="2" key="1">
    <citation type="submission" date="2016-10" db="EMBL/GenBank/DDBJ databases">
        <authorList>
            <person name="Varghese N."/>
            <person name="Submissions S."/>
        </authorList>
    </citation>
    <scope>NUCLEOTIDE SEQUENCE [LARGE SCALE GENOMIC DNA]</scope>
    <source>
        <strain evidence="2">S9</strain>
    </source>
</reference>
<dbReference type="SUPFAM" id="SSF52091">
    <property type="entry name" value="SpoIIaa-like"/>
    <property type="match status" value="1"/>
</dbReference>
<organism evidence="1 2">
    <name type="scientific">Salipaludibacillus aurantiacus</name>
    <dbReference type="NCBI Taxonomy" id="1601833"/>
    <lineage>
        <taxon>Bacteria</taxon>
        <taxon>Bacillati</taxon>
        <taxon>Bacillota</taxon>
        <taxon>Bacilli</taxon>
        <taxon>Bacillales</taxon>
        <taxon>Bacillaceae</taxon>
    </lineage>
</organism>
<name>A0A1H9Q9T1_9BACI</name>
<dbReference type="Gene3D" id="3.40.50.10600">
    <property type="entry name" value="SpoIIaa-like domains"/>
    <property type="match status" value="1"/>
</dbReference>
<dbReference type="InterPro" id="IPR021866">
    <property type="entry name" value="SpoIIAA-like"/>
</dbReference>
<accession>A0A1H9Q9T1</accession>
<gene>
    <name evidence="1" type="ORF">SAMN05518684_102108</name>
</gene>
<dbReference type="Proteomes" id="UP000198571">
    <property type="component" value="Unassembled WGS sequence"/>
</dbReference>
<dbReference type="EMBL" id="FOGT01000002">
    <property type="protein sequence ID" value="SER57316.1"/>
    <property type="molecule type" value="Genomic_DNA"/>
</dbReference>
<dbReference type="InterPro" id="IPR036513">
    <property type="entry name" value="STAS_dom_sf"/>
</dbReference>
<dbReference type="InterPro" id="IPR038396">
    <property type="entry name" value="SpoIIAA-like_sf"/>
</dbReference>
<sequence>MIRELSVSEGNFIAFEVTENVSEEEFGDASDKMKELIGKYGKIRLMVRFPELPIQDVSSINNRFKFIKNNFNDIEKYAVVTDKNIFNIAAAIVDTASDTDVQRFSTDDLEEAVQWVKS</sequence>
<evidence type="ECO:0000313" key="1">
    <source>
        <dbReference type="EMBL" id="SER57316.1"/>
    </source>
</evidence>
<dbReference type="AlphaFoldDB" id="A0A1H9Q9T1"/>
<protein>
    <submittedName>
        <fullName evidence="1">SpoIIAA-like</fullName>
    </submittedName>
</protein>
<dbReference type="RefSeq" id="WP_093047445.1">
    <property type="nucleotide sequence ID" value="NZ_FOGT01000002.1"/>
</dbReference>
<dbReference type="OrthoDB" id="3428673at2"/>
<proteinExistence type="predicted"/>
<keyword evidence="2" id="KW-1185">Reference proteome</keyword>
<evidence type="ECO:0000313" key="2">
    <source>
        <dbReference type="Proteomes" id="UP000198571"/>
    </source>
</evidence>
<dbReference type="Pfam" id="PF11964">
    <property type="entry name" value="SpoIIAA-like"/>
    <property type="match status" value="1"/>
</dbReference>